<dbReference type="PANTHER" id="PTHR30461">
    <property type="entry name" value="DNA-INVERTASE FROM LAMBDOID PROPHAGE"/>
    <property type="match status" value="1"/>
</dbReference>
<evidence type="ECO:0000256" key="3">
    <source>
        <dbReference type="ARBA" id="ARBA00023172"/>
    </source>
</evidence>
<evidence type="ECO:0000256" key="4">
    <source>
        <dbReference type="PROSITE-ProRule" id="PRU10137"/>
    </source>
</evidence>
<protein>
    <submittedName>
        <fullName evidence="6">Recombinase family protein</fullName>
    </submittedName>
</protein>
<sequence>MKHIIGYARVSTAQQSTDLQRRALTASGCTELFIDEAVSGSQNHDSAQFKAMMRRVKELRTRNATVLVRVTKLDRFSRSLPHLLDSVEHLGNLGASFEAADDSFVYDANSPTSVLMLSMLGALAQFERSLIKARMAEGRAYAKANGRIFGRRPTLTQAAVDAIRKERAEDGTTDRQLAKKWDVSRTLIQRVLNIAGYTKPYVTADEWDAARKATAKKG</sequence>
<feature type="active site" description="O-(5'-phospho-DNA)-serine intermediate" evidence="4">
    <location>
        <position position="11"/>
    </location>
</feature>
<comment type="caution">
    <text evidence="6">The sequence shown here is derived from an EMBL/GenBank/DDBJ whole genome shotgun (WGS) entry which is preliminary data.</text>
</comment>
<evidence type="ECO:0000313" key="6">
    <source>
        <dbReference type="EMBL" id="GAA1494728.1"/>
    </source>
</evidence>
<evidence type="ECO:0000256" key="2">
    <source>
        <dbReference type="ARBA" id="ARBA00023125"/>
    </source>
</evidence>
<evidence type="ECO:0000256" key="1">
    <source>
        <dbReference type="ARBA" id="ARBA00022908"/>
    </source>
</evidence>
<evidence type="ECO:0000259" key="5">
    <source>
        <dbReference type="PROSITE" id="PS51736"/>
    </source>
</evidence>
<dbReference type="PROSITE" id="PS51736">
    <property type="entry name" value="RECOMBINASES_3"/>
    <property type="match status" value="1"/>
</dbReference>
<dbReference type="InterPro" id="IPR050639">
    <property type="entry name" value="SSR_resolvase"/>
</dbReference>
<accession>A0ABP4K8S1</accession>
<dbReference type="CDD" id="cd03768">
    <property type="entry name" value="SR_ResInv"/>
    <property type="match status" value="1"/>
</dbReference>
<dbReference type="PROSITE" id="PS00397">
    <property type="entry name" value="RECOMBINASES_1"/>
    <property type="match status" value="1"/>
</dbReference>
<dbReference type="PANTHER" id="PTHR30461:SF2">
    <property type="entry name" value="SERINE RECOMBINASE PINE-RELATED"/>
    <property type="match status" value="1"/>
</dbReference>
<organism evidence="6 7">
    <name type="scientific">Curtobacterium herbarum</name>
    <dbReference type="NCBI Taxonomy" id="150122"/>
    <lineage>
        <taxon>Bacteria</taxon>
        <taxon>Bacillati</taxon>
        <taxon>Actinomycetota</taxon>
        <taxon>Actinomycetes</taxon>
        <taxon>Micrococcales</taxon>
        <taxon>Microbacteriaceae</taxon>
        <taxon>Curtobacterium</taxon>
    </lineage>
</organism>
<dbReference type="SUPFAM" id="SSF53041">
    <property type="entry name" value="Resolvase-like"/>
    <property type="match status" value="1"/>
</dbReference>
<feature type="domain" description="Resolvase/invertase-type recombinase catalytic" evidence="5">
    <location>
        <begin position="3"/>
        <end position="146"/>
    </location>
</feature>
<evidence type="ECO:0000313" key="7">
    <source>
        <dbReference type="Proteomes" id="UP001501742"/>
    </source>
</evidence>
<dbReference type="RefSeq" id="WP_204607415.1">
    <property type="nucleotide sequence ID" value="NZ_BAAAJX010000017.1"/>
</dbReference>
<dbReference type="InterPro" id="IPR006119">
    <property type="entry name" value="Resolv_N"/>
</dbReference>
<dbReference type="InterPro" id="IPR006118">
    <property type="entry name" value="Recombinase_CS"/>
</dbReference>
<gene>
    <name evidence="6" type="ORF">GCM10009627_30740</name>
</gene>
<keyword evidence="2" id="KW-0238">DNA-binding</keyword>
<dbReference type="Pfam" id="PF00239">
    <property type="entry name" value="Resolvase"/>
    <property type="match status" value="1"/>
</dbReference>
<dbReference type="InterPro" id="IPR036162">
    <property type="entry name" value="Resolvase-like_N_sf"/>
</dbReference>
<keyword evidence="1" id="KW-0229">DNA integration</keyword>
<keyword evidence="3" id="KW-0233">DNA recombination</keyword>
<dbReference type="SMART" id="SM00857">
    <property type="entry name" value="Resolvase"/>
    <property type="match status" value="1"/>
</dbReference>
<keyword evidence="7" id="KW-1185">Reference proteome</keyword>
<dbReference type="Proteomes" id="UP001501742">
    <property type="component" value="Unassembled WGS sequence"/>
</dbReference>
<reference evidence="7" key="1">
    <citation type="journal article" date="2019" name="Int. J. Syst. Evol. Microbiol.">
        <title>The Global Catalogue of Microorganisms (GCM) 10K type strain sequencing project: providing services to taxonomists for standard genome sequencing and annotation.</title>
        <authorList>
            <consortium name="The Broad Institute Genomics Platform"/>
            <consortium name="The Broad Institute Genome Sequencing Center for Infectious Disease"/>
            <person name="Wu L."/>
            <person name="Ma J."/>
        </authorList>
    </citation>
    <scope>NUCLEOTIDE SEQUENCE [LARGE SCALE GENOMIC DNA]</scope>
    <source>
        <strain evidence="7">JCM 12140</strain>
    </source>
</reference>
<name>A0ABP4K8S1_9MICO</name>
<proteinExistence type="predicted"/>
<dbReference type="Gene3D" id="3.40.50.1390">
    <property type="entry name" value="Resolvase, N-terminal catalytic domain"/>
    <property type="match status" value="1"/>
</dbReference>
<dbReference type="EMBL" id="BAAAJX010000017">
    <property type="protein sequence ID" value="GAA1494728.1"/>
    <property type="molecule type" value="Genomic_DNA"/>
</dbReference>